<evidence type="ECO:0000256" key="1">
    <source>
        <dbReference type="SAM" id="Phobius"/>
    </source>
</evidence>
<dbReference type="EMBL" id="CP122959">
    <property type="protein sequence ID" value="WGI18804.1"/>
    <property type="molecule type" value="Genomic_DNA"/>
</dbReference>
<reference evidence="2" key="1">
    <citation type="submission" date="2023-04" db="EMBL/GenBank/DDBJ databases">
        <title>Novel strain of Lactilactobacillus sakei and use thereof.</title>
        <authorList>
            <person name="Kim S.Y."/>
        </authorList>
    </citation>
    <scope>NUCLEOTIDE SEQUENCE</scope>
    <source>
        <strain evidence="2">HUP1</strain>
    </source>
</reference>
<protein>
    <recommendedName>
        <fullName evidence="4">Polysaccharide polymerase</fullName>
    </recommendedName>
</protein>
<dbReference type="AlphaFoldDB" id="A0AAF0GQN8"/>
<feature type="transmembrane region" description="Helical" evidence="1">
    <location>
        <begin position="347"/>
        <end position="363"/>
    </location>
</feature>
<gene>
    <name evidence="2" type="ORF">QBD03_08615</name>
</gene>
<name>A0AAF0GQN8_LATSK</name>
<feature type="transmembrane region" description="Helical" evidence="1">
    <location>
        <begin position="118"/>
        <end position="135"/>
    </location>
</feature>
<feature type="transmembrane region" description="Helical" evidence="1">
    <location>
        <begin position="315"/>
        <end position="335"/>
    </location>
</feature>
<feature type="transmembrane region" description="Helical" evidence="1">
    <location>
        <begin position="20"/>
        <end position="38"/>
    </location>
</feature>
<feature type="transmembrane region" description="Helical" evidence="1">
    <location>
        <begin position="184"/>
        <end position="200"/>
    </location>
</feature>
<evidence type="ECO:0000313" key="2">
    <source>
        <dbReference type="EMBL" id="WGI18804.1"/>
    </source>
</evidence>
<evidence type="ECO:0008006" key="4">
    <source>
        <dbReference type="Google" id="ProtNLM"/>
    </source>
</evidence>
<sequence>MEEKEFSKPQVQETSLHFFLNNYLFLLSFLIWCVINILRNTLWQIPLIESNFNIIKWVCLAILIVKECINVKIDYSIISTLLLCVSAVIVAYNTKDISILITAAFIIEARNINFKDVLKVYALVTVVILIITIYASKHGVLETQYFLKNDGTPRYGLGFIYTTYSSQWLFFASASWISIRAKKISILELLIILGTNIYIYTQTITINPLICSLLLVSLVIILKLDDKIIENKFIKFLGDNTFIIWSILIILLTTFYNRFGILKLVDKLVSNRLRLGNSGLTEYGVSFFGQDVVLSGSTFGLLEVLQTKYNYIDSAYVQIIVKYGLILLLYIMLGFRKVQKKLRAEKNYYMYIVLIVVSLQAMLDPQLIMLYYNPFILLLGSLLIKQEVNTNDMLRVN</sequence>
<proteinExistence type="predicted"/>
<keyword evidence="1" id="KW-0472">Membrane</keyword>
<evidence type="ECO:0000313" key="3">
    <source>
        <dbReference type="Proteomes" id="UP001179858"/>
    </source>
</evidence>
<dbReference type="Proteomes" id="UP001179858">
    <property type="component" value="Chromosome"/>
</dbReference>
<keyword evidence="1" id="KW-1133">Transmembrane helix</keyword>
<feature type="transmembrane region" description="Helical" evidence="1">
    <location>
        <begin position="155"/>
        <end position="177"/>
    </location>
</feature>
<dbReference type="RefSeq" id="WP_280102734.1">
    <property type="nucleotide sequence ID" value="NZ_CP122959.1"/>
</dbReference>
<feature type="transmembrane region" description="Helical" evidence="1">
    <location>
        <begin position="369"/>
        <end position="385"/>
    </location>
</feature>
<organism evidence="2 3">
    <name type="scientific">Latilactobacillus sakei</name>
    <name type="common">Lactobacillus sakei</name>
    <dbReference type="NCBI Taxonomy" id="1599"/>
    <lineage>
        <taxon>Bacteria</taxon>
        <taxon>Bacillati</taxon>
        <taxon>Bacillota</taxon>
        <taxon>Bacilli</taxon>
        <taxon>Lactobacillales</taxon>
        <taxon>Lactobacillaceae</taxon>
        <taxon>Latilactobacillus</taxon>
    </lineage>
</organism>
<keyword evidence="1" id="KW-0812">Transmembrane</keyword>
<accession>A0AAF0GQN8</accession>
<feature type="transmembrane region" description="Helical" evidence="1">
    <location>
        <begin position="236"/>
        <end position="256"/>
    </location>
</feature>